<dbReference type="GO" id="GO:1990604">
    <property type="term" value="C:IRE1-TRAF2-ASK1 complex"/>
    <property type="evidence" value="ECO:0007669"/>
    <property type="project" value="TreeGrafter"/>
</dbReference>
<dbReference type="GO" id="GO:0051082">
    <property type="term" value="F:unfolded protein binding"/>
    <property type="evidence" value="ECO:0007669"/>
    <property type="project" value="TreeGrafter"/>
</dbReference>
<evidence type="ECO:0000256" key="2">
    <source>
        <dbReference type="ARBA" id="ARBA00022527"/>
    </source>
</evidence>
<proteinExistence type="predicted"/>
<dbReference type="Gene3D" id="3.30.200.20">
    <property type="entry name" value="Phosphorylase Kinase, domain 1"/>
    <property type="match status" value="1"/>
</dbReference>
<organism evidence="14 15">
    <name type="scientific">Sphaerulina musiva (strain SO2202)</name>
    <name type="common">Poplar stem canker fungus</name>
    <name type="synonym">Septoria musiva</name>
    <dbReference type="NCBI Taxonomy" id="692275"/>
    <lineage>
        <taxon>Eukaryota</taxon>
        <taxon>Fungi</taxon>
        <taxon>Dikarya</taxon>
        <taxon>Ascomycota</taxon>
        <taxon>Pezizomycotina</taxon>
        <taxon>Dothideomycetes</taxon>
        <taxon>Dothideomycetidae</taxon>
        <taxon>Mycosphaerellales</taxon>
        <taxon>Mycosphaerellaceae</taxon>
        <taxon>Sphaerulina</taxon>
    </lineage>
</organism>
<comment type="catalytic activity">
    <reaction evidence="9">
        <text>L-seryl-[protein] + ATP = O-phospho-L-seryl-[protein] + ADP + H(+)</text>
        <dbReference type="Rhea" id="RHEA:17989"/>
        <dbReference type="Rhea" id="RHEA-COMP:9863"/>
        <dbReference type="Rhea" id="RHEA-COMP:11604"/>
        <dbReference type="ChEBI" id="CHEBI:15378"/>
        <dbReference type="ChEBI" id="CHEBI:29999"/>
        <dbReference type="ChEBI" id="CHEBI:30616"/>
        <dbReference type="ChEBI" id="CHEBI:83421"/>
        <dbReference type="ChEBI" id="CHEBI:456216"/>
        <dbReference type="EC" id="2.7.11.1"/>
    </reaction>
    <physiologicalReaction direction="left-to-right" evidence="9">
        <dbReference type="Rhea" id="RHEA:17990"/>
    </physiologicalReaction>
</comment>
<dbReference type="InterPro" id="IPR011009">
    <property type="entry name" value="Kinase-like_dom_sf"/>
</dbReference>
<dbReference type="STRING" id="692275.M3CZX4"/>
<dbReference type="FunFam" id="3.30.200.20:FF:000077">
    <property type="entry name" value="Putative Serine/threonine-protein kinase/endoribonuclease IRE1"/>
    <property type="match status" value="1"/>
</dbReference>
<feature type="compositionally biased region" description="Basic residues" evidence="10">
    <location>
        <begin position="39"/>
        <end position="48"/>
    </location>
</feature>
<accession>M3CZX4</accession>
<feature type="region of interest" description="Disordered" evidence="10">
    <location>
        <begin position="81"/>
        <end position="117"/>
    </location>
</feature>
<sequence>MPSGRPPGSHPHVRVRDLLLLSLLVPVAAALQSQPDRNRNHHHHHHQHAALPDGDVVDSVPGVDEQWHAAVGQQLHHDVHVKHKAQKNTNVGPADVDNSHHGGNNNNNNIKDINNKSYNNNKKARISAIQQRALATVSPAEPNGPAVRAPPASRSPAHSSPGLASRHPARSLQDWQVEDLMLLATVDGKLYARDRGTGAARWELETSDMVQVIQHPHNKTYTPDGREVEEAHFVVEPSQDGVMYVLHPHFGLQKLPYTVKQLSEAAPYEETGDLGVTYTAEKKSTLYHIDAKTGLPRNVFLPGGSYVNKDQSCRLVSPLDDNLGENECETHGTIVLGRTEYTIGIHNRVTGEAIETIKYFEWSPNMRDNDLRNTYDRTMDDKYVYSHWNGRISGIDTSSAESYRKPDFTQVFAAPVVRVFDIIRPKEDFSQDASLAVLPQPIPPLMHSFAGLDDDEDFDPVYVNRTQSGSWYALSEKHYPSVTYHAPLATSKDARRWDQEDFAGVYNLPHESYSEVQLLDGNNVPLIDAAPPLQSKSSISEAMDTPLPRSEKGSIDLHWLTAFTLGITVTLLAVSGSLVLYKWPELRAAFIPQQAGVQMPLAEVAKVSTDKQPVRRVDEPAEELIFPQPAHVENEPAPPARVHFDIPDTAEEPLQRTVTGDAEPGDELKEGEPKPKKKATRGRRGGRKQKEKELAQAEARAAKKNDAVSETDTPGILTVPTSPDPNTHIISVAQSEDPALSITNPVAINNLSIYLDKEIGRGSAGTIVYQGNFEGRDVAVKRMLTSYCDLVELEVSFLQQSDGHTNVVRYFCRQRDDHFLYIAVELCQASLFDVWEFDRAKTEEQRQTRQKLKLAIQQNMKKSLQQVAAGLLHLHKLRIIHRDIKPQNILVAHPSPTQPPGTTRLVISDFGLGKNLPENMSTLIDPTGNVGTSGWKAPELINNPSDKGDSVHSRGHSENSSPSGSTPGVSSVKRAADIFALGCLFFWVLTDGVHPYEDESGWHGLRDKNIKQDKKDMQPLAKWSDAYEPLQLITSMLSARPEDRPTAQQVLNHPYFWTPEQRLQFLCDCSDHFEREVRGTWEDNYAGDSPDLCRLESRAREVIDAHSDRPDFLSKLDVFFVQTLGKQRKYTGSRLLDLLRALRNKKNHYEDMPEDVKKRVGPLDEGYLNYWCIRFPRLLMACHEVIQEAGLRKSARFKKYFDESL</sequence>
<dbReference type="SMART" id="SM00580">
    <property type="entry name" value="PUG"/>
    <property type="match status" value="1"/>
</dbReference>
<protein>
    <recommendedName>
        <fullName evidence="1">non-specific serine/threonine protein kinase</fullName>
        <ecNumber evidence="1">2.7.11.1</ecNumber>
    </recommendedName>
</protein>
<dbReference type="SMART" id="SM00220">
    <property type="entry name" value="S_TKc"/>
    <property type="match status" value="1"/>
</dbReference>
<keyword evidence="15" id="KW-1185">Reference proteome</keyword>
<feature type="compositionally biased region" description="Basic residues" evidence="10">
    <location>
        <begin position="675"/>
        <end position="687"/>
    </location>
</feature>
<dbReference type="InterPro" id="IPR045133">
    <property type="entry name" value="IRE1/2-like"/>
</dbReference>
<dbReference type="InterPro" id="IPR011044">
    <property type="entry name" value="Quino_amine_DH_bsu"/>
</dbReference>
<dbReference type="InterPro" id="IPR008271">
    <property type="entry name" value="Ser/Thr_kinase_AS"/>
</dbReference>
<dbReference type="Gene3D" id="1.20.1440.180">
    <property type="entry name" value="KEN domain"/>
    <property type="match status" value="1"/>
</dbReference>
<dbReference type="GO" id="GO:0004674">
    <property type="term" value="F:protein serine/threonine kinase activity"/>
    <property type="evidence" value="ECO:0007669"/>
    <property type="project" value="UniProtKB-KW"/>
</dbReference>
<dbReference type="OMA" id="QCYEKDY"/>
<dbReference type="InterPro" id="IPR010513">
    <property type="entry name" value="KEN_dom"/>
</dbReference>
<dbReference type="SUPFAM" id="SSF50969">
    <property type="entry name" value="YVTN repeat-like/Quinoprotein amine dehydrogenase"/>
    <property type="match status" value="1"/>
</dbReference>
<dbReference type="PROSITE" id="PS51392">
    <property type="entry name" value="KEN"/>
    <property type="match status" value="1"/>
</dbReference>
<dbReference type="EC" id="2.7.11.1" evidence="1"/>
<feature type="region of interest" description="Disordered" evidence="10">
    <location>
        <begin position="35"/>
        <end position="59"/>
    </location>
</feature>
<dbReference type="PANTHER" id="PTHR13954:SF6">
    <property type="entry name" value="NON-SPECIFIC SERINE_THREONINE PROTEIN KINASE"/>
    <property type="match status" value="1"/>
</dbReference>
<dbReference type="PROSITE" id="PS50011">
    <property type="entry name" value="PROTEIN_KINASE_DOM"/>
    <property type="match status" value="1"/>
</dbReference>
<evidence type="ECO:0000256" key="3">
    <source>
        <dbReference type="ARBA" id="ARBA00022679"/>
    </source>
</evidence>
<feature type="domain" description="Protein kinase" evidence="12">
    <location>
        <begin position="753"/>
        <end position="1056"/>
    </location>
</feature>
<dbReference type="EMBL" id="KB456268">
    <property type="protein sequence ID" value="EMF10189.1"/>
    <property type="molecule type" value="Genomic_DNA"/>
</dbReference>
<feature type="domain" description="KEN" evidence="13">
    <location>
        <begin position="1059"/>
        <end position="1203"/>
    </location>
</feature>
<feature type="region of interest" description="Disordered" evidence="10">
    <location>
        <begin position="135"/>
        <end position="170"/>
    </location>
</feature>
<dbReference type="PANTHER" id="PTHR13954">
    <property type="entry name" value="IRE1-RELATED"/>
    <property type="match status" value="1"/>
</dbReference>
<dbReference type="GO" id="GO:0036498">
    <property type="term" value="P:IRE1-mediated unfolded protein response"/>
    <property type="evidence" value="ECO:0007669"/>
    <property type="project" value="TreeGrafter"/>
</dbReference>
<evidence type="ECO:0000256" key="8">
    <source>
        <dbReference type="ARBA" id="ARBA00048659"/>
    </source>
</evidence>
<comment type="catalytic activity">
    <reaction evidence="8">
        <text>L-threonyl-[protein] + ATP = O-phospho-L-threonyl-[protein] + ADP + H(+)</text>
        <dbReference type="Rhea" id="RHEA:46608"/>
        <dbReference type="Rhea" id="RHEA-COMP:11060"/>
        <dbReference type="Rhea" id="RHEA-COMP:11605"/>
        <dbReference type="ChEBI" id="CHEBI:15378"/>
        <dbReference type="ChEBI" id="CHEBI:30013"/>
        <dbReference type="ChEBI" id="CHEBI:30616"/>
        <dbReference type="ChEBI" id="CHEBI:61977"/>
        <dbReference type="ChEBI" id="CHEBI:456216"/>
        <dbReference type="EC" id="2.7.11.1"/>
    </reaction>
    <physiologicalReaction direction="left-to-right" evidence="8">
        <dbReference type="Rhea" id="RHEA:46609"/>
    </physiologicalReaction>
</comment>
<evidence type="ECO:0000256" key="4">
    <source>
        <dbReference type="ARBA" id="ARBA00022729"/>
    </source>
</evidence>
<feature type="chain" id="PRO_5004032725" description="non-specific serine/threonine protein kinase" evidence="11">
    <location>
        <begin position="31"/>
        <end position="1205"/>
    </location>
</feature>
<evidence type="ECO:0000259" key="12">
    <source>
        <dbReference type="PROSITE" id="PS50011"/>
    </source>
</evidence>
<dbReference type="CDD" id="cd09769">
    <property type="entry name" value="Luminal_IRE1"/>
    <property type="match status" value="1"/>
</dbReference>
<keyword evidence="5" id="KW-0547">Nucleotide-binding</keyword>
<dbReference type="GeneID" id="27903803"/>
<evidence type="ECO:0000256" key="11">
    <source>
        <dbReference type="SAM" id="SignalP"/>
    </source>
</evidence>
<feature type="compositionally biased region" description="Basic and acidic residues" evidence="10">
    <location>
        <begin position="688"/>
        <end position="707"/>
    </location>
</feature>
<dbReference type="AlphaFoldDB" id="M3CZX4"/>
<gene>
    <name evidence="14" type="ORF">SEPMUDRAFT_151197</name>
</gene>
<dbReference type="GO" id="GO:0004521">
    <property type="term" value="F:RNA endonuclease activity"/>
    <property type="evidence" value="ECO:0007669"/>
    <property type="project" value="InterPro"/>
</dbReference>
<feature type="region of interest" description="Disordered" evidence="10">
    <location>
        <begin position="651"/>
        <end position="722"/>
    </location>
</feature>
<dbReference type="OrthoDB" id="63989at2759"/>
<dbReference type="eggNOG" id="KOG1027">
    <property type="taxonomic scope" value="Eukaryota"/>
</dbReference>
<keyword evidence="3" id="KW-0808">Transferase</keyword>
<evidence type="ECO:0000256" key="1">
    <source>
        <dbReference type="ARBA" id="ARBA00012513"/>
    </source>
</evidence>
<dbReference type="GO" id="GO:0005524">
    <property type="term" value="F:ATP binding"/>
    <property type="evidence" value="ECO:0007669"/>
    <property type="project" value="UniProtKB-KW"/>
</dbReference>
<dbReference type="Proteomes" id="UP000016931">
    <property type="component" value="Unassembled WGS sequence"/>
</dbReference>
<dbReference type="GO" id="GO:0070059">
    <property type="term" value="P:intrinsic apoptotic signaling pathway in response to endoplasmic reticulum stress"/>
    <property type="evidence" value="ECO:0007669"/>
    <property type="project" value="TreeGrafter"/>
</dbReference>
<feature type="compositionally biased region" description="Low complexity" evidence="10">
    <location>
        <begin position="101"/>
        <end position="117"/>
    </location>
</feature>
<dbReference type="Gene3D" id="1.10.510.10">
    <property type="entry name" value="Transferase(Phosphotransferase) domain 1"/>
    <property type="match status" value="1"/>
</dbReference>
<evidence type="ECO:0000313" key="15">
    <source>
        <dbReference type="Proteomes" id="UP000016931"/>
    </source>
</evidence>
<keyword evidence="6" id="KW-0418">Kinase</keyword>
<keyword evidence="4 11" id="KW-0732">Signal</keyword>
<evidence type="ECO:0000256" key="9">
    <source>
        <dbReference type="ARBA" id="ARBA00048977"/>
    </source>
</evidence>
<reference evidence="14 15" key="1">
    <citation type="journal article" date="2012" name="PLoS Pathog.">
        <title>Diverse lifestyles and strategies of plant pathogenesis encoded in the genomes of eighteen Dothideomycetes fungi.</title>
        <authorList>
            <person name="Ohm R.A."/>
            <person name="Feau N."/>
            <person name="Henrissat B."/>
            <person name="Schoch C.L."/>
            <person name="Horwitz B.A."/>
            <person name="Barry K.W."/>
            <person name="Condon B.J."/>
            <person name="Copeland A.C."/>
            <person name="Dhillon B."/>
            <person name="Glaser F."/>
            <person name="Hesse C.N."/>
            <person name="Kosti I."/>
            <person name="LaButti K."/>
            <person name="Lindquist E.A."/>
            <person name="Lucas S."/>
            <person name="Salamov A.A."/>
            <person name="Bradshaw R.E."/>
            <person name="Ciuffetti L."/>
            <person name="Hamelin R.C."/>
            <person name="Kema G.H.J."/>
            <person name="Lawrence C."/>
            <person name="Scott J.A."/>
            <person name="Spatafora J.W."/>
            <person name="Turgeon B.G."/>
            <person name="de Wit P.J.G.M."/>
            <person name="Zhong S."/>
            <person name="Goodwin S.B."/>
            <person name="Grigoriev I.V."/>
        </authorList>
    </citation>
    <scope>NUCLEOTIDE SEQUENCE [LARGE SCALE GENOMIC DNA]</scope>
    <source>
        <strain evidence="14 15">SO2202</strain>
    </source>
</reference>
<feature type="compositionally biased region" description="Low complexity" evidence="10">
    <location>
        <begin position="145"/>
        <end position="161"/>
    </location>
</feature>
<dbReference type="HOGENOM" id="CLU_004875_2_0_1"/>
<feature type="compositionally biased region" description="Low complexity" evidence="10">
    <location>
        <begin position="960"/>
        <end position="969"/>
    </location>
</feature>
<evidence type="ECO:0000256" key="10">
    <source>
        <dbReference type="SAM" id="MobiDB-lite"/>
    </source>
</evidence>
<dbReference type="SUPFAM" id="SSF56112">
    <property type="entry name" value="Protein kinase-like (PK-like)"/>
    <property type="match status" value="1"/>
</dbReference>
<evidence type="ECO:0000256" key="5">
    <source>
        <dbReference type="ARBA" id="ARBA00022741"/>
    </source>
</evidence>
<dbReference type="Pfam" id="PF06479">
    <property type="entry name" value="Ribonuc_2-5A"/>
    <property type="match status" value="1"/>
</dbReference>
<dbReference type="Pfam" id="PF00069">
    <property type="entry name" value="Pkinase"/>
    <property type="match status" value="1"/>
</dbReference>
<evidence type="ECO:0000256" key="6">
    <source>
        <dbReference type="ARBA" id="ARBA00022777"/>
    </source>
</evidence>
<dbReference type="RefSeq" id="XP_016758310.1">
    <property type="nucleotide sequence ID" value="XM_016906666.1"/>
</dbReference>
<keyword evidence="2" id="KW-0723">Serine/threonine-protein kinase</keyword>
<keyword evidence="7" id="KW-0067">ATP-binding</keyword>
<name>M3CZX4_SPHMS</name>
<dbReference type="PROSITE" id="PS00108">
    <property type="entry name" value="PROTEIN_KINASE_ST"/>
    <property type="match status" value="1"/>
</dbReference>
<dbReference type="InterPro" id="IPR000719">
    <property type="entry name" value="Prot_kinase_dom"/>
</dbReference>
<feature type="signal peptide" evidence="11">
    <location>
        <begin position="1"/>
        <end position="30"/>
    </location>
</feature>
<evidence type="ECO:0000256" key="7">
    <source>
        <dbReference type="ARBA" id="ARBA00022840"/>
    </source>
</evidence>
<feature type="region of interest" description="Disordered" evidence="10">
    <location>
        <begin position="934"/>
        <end position="969"/>
    </location>
</feature>
<evidence type="ECO:0000313" key="14">
    <source>
        <dbReference type="EMBL" id="EMF10189.1"/>
    </source>
</evidence>
<feature type="compositionally biased region" description="Basic and acidic residues" evidence="10">
    <location>
        <begin position="946"/>
        <end position="957"/>
    </location>
</feature>
<dbReference type="InterPro" id="IPR038357">
    <property type="entry name" value="KEN_sf"/>
</dbReference>
<dbReference type="GO" id="GO:0006397">
    <property type="term" value="P:mRNA processing"/>
    <property type="evidence" value="ECO:0007669"/>
    <property type="project" value="InterPro"/>
</dbReference>
<evidence type="ECO:0000259" key="13">
    <source>
        <dbReference type="PROSITE" id="PS51392"/>
    </source>
</evidence>